<dbReference type="Gene3D" id="3.40.190.10">
    <property type="entry name" value="Periplasmic binding protein-like II"/>
    <property type="match status" value="2"/>
</dbReference>
<feature type="compositionally biased region" description="Basic and acidic residues" evidence="4">
    <location>
        <begin position="27"/>
        <end position="55"/>
    </location>
</feature>
<dbReference type="PANTHER" id="PTHR30061">
    <property type="entry name" value="MALTOSE-BINDING PERIPLASMIC PROTEIN"/>
    <property type="match status" value="1"/>
</dbReference>
<dbReference type="GO" id="GO:0015768">
    <property type="term" value="P:maltose transport"/>
    <property type="evidence" value="ECO:0007669"/>
    <property type="project" value="TreeGrafter"/>
</dbReference>
<keyword evidence="3 5" id="KW-0732">Signal</keyword>
<dbReference type="InterPro" id="IPR006059">
    <property type="entry name" value="SBP"/>
</dbReference>
<dbReference type="Proteomes" id="UP000595897">
    <property type="component" value="Chromosome"/>
</dbReference>
<dbReference type="PROSITE" id="PS51257">
    <property type="entry name" value="PROKAR_LIPOPROTEIN"/>
    <property type="match status" value="1"/>
</dbReference>
<reference evidence="6 7" key="1">
    <citation type="submission" date="2020-11" db="EMBL/GenBank/DDBJ databases">
        <title>Draft genome sequencing of a Lachnospiraceae strain isolated from anoxic soil subjected to BSD treatment.</title>
        <authorList>
            <person name="Uek A."/>
            <person name="Tonouchi A."/>
        </authorList>
    </citation>
    <scope>NUCLEOTIDE SEQUENCE [LARGE SCALE GENOMIC DNA]</scope>
    <source>
        <strain evidence="6 7">TB5</strain>
    </source>
</reference>
<dbReference type="PANTHER" id="PTHR30061:SF50">
    <property type="entry name" value="MALTOSE_MALTODEXTRIN-BINDING PERIPLASMIC PROTEIN"/>
    <property type="match status" value="1"/>
</dbReference>
<dbReference type="AlphaFoldDB" id="A0A7R7IFC3"/>
<feature type="region of interest" description="Disordered" evidence="4">
    <location>
        <begin position="27"/>
        <end position="56"/>
    </location>
</feature>
<gene>
    <name evidence="6" type="ORF">bsdtb5_42410</name>
</gene>
<organism evidence="6 7">
    <name type="scientific">Anaeromicropila herbilytica</name>
    <dbReference type="NCBI Taxonomy" id="2785025"/>
    <lineage>
        <taxon>Bacteria</taxon>
        <taxon>Bacillati</taxon>
        <taxon>Bacillota</taxon>
        <taxon>Clostridia</taxon>
        <taxon>Lachnospirales</taxon>
        <taxon>Lachnospiraceae</taxon>
        <taxon>Anaeromicropila</taxon>
    </lineage>
</organism>
<dbReference type="RefSeq" id="WP_271713943.1">
    <property type="nucleotide sequence ID" value="NZ_AP024169.1"/>
</dbReference>
<protein>
    <submittedName>
        <fullName evidence="6">ABC transporter substrate-binding protein</fullName>
    </submittedName>
</protein>
<evidence type="ECO:0000256" key="1">
    <source>
        <dbReference type="ARBA" id="ARBA00008520"/>
    </source>
</evidence>
<name>A0A7R7IFC3_9FIRM</name>
<comment type="similarity">
    <text evidence="1">Belongs to the bacterial solute-binding protein 1 family.</text>
</comment>
<dbReference type="GO" id="GO:0055052">
    <property type="term" value="C:ATP-binding cassette (ABC) transporter complex, substrate-binding subunit-containing"/>
    <property type="evidence" value="ECO:0007669"/>
    <property type="project" value="TreeGrafter"/>
</dbReference>
<dbReference type="GO" id="GO:1901982">
    <property type="term" value="F:maltose binding"/>
    <property type="evidence" value="ECO:0007669"/>
    <property type="project" value="TreeGrafter"/>
</dbReference>
<dbReference type="GO" id="GO:0042956">
    <property type="term" value="P:maltodextrin transmembrane transport"/>
    <property type="evidence" value="ECO:0007669"/>
    <property type="project" value="TreeGrafter"/>
</dbReference>
<dbReference type="Pfam" id="PF01547">
    <property type="entry name" value="SBP_bac_1"/>
    <property type="match status" value="1"/>
</dbReference>
<accession>A0A7R7IFC3</accession>
<dbReference type="CDD" id="cd13655">
    <property type="entry name" value="PBP2_oligosaccharide_1"/>
    <property type="match status" value="1"/>
</dbReference>
<dbReference type="KEGG" id="ahb:bsdtb5_42410"/>
<sequence length="438" mass="47376">MKKTKKLFALLMVMVMVFSLLTACGKSKDTKETGSSSDKKTEETKTDSTEAKETKAPALKDASLKVWGPQEQQATLKELCNEFQAKHPEAKFTFEFGVVSEADAKDNALRDLSKAADVFTFSSDQLGALKDAGALYRVTLNKDAIVAANSESSIKACTVDGEMYAYPSSAETYFLMYDKSKYTEDEVKSIDTMVNKDLGDGITNFSFDSDNGWYLSSFFFAAGCQLFGPDGTDATQCDFNNAQGLMVGKYLLNLVKNKKVANHDDGKLQTAFKEKKLGATITGSWNADAVKKALGENYGVAKLPTIKLEDGNEYPLSGMANFKLYGVNAQTKAPAESMALAEFLTSKDAQKVRFEKHNAAPTNIELASDTATLSANATVQAVTDASQVATLQTSIPQSGNFWTPAEAFGQGLADGSITESNMQEKLDKFVTNVLAALK</sequence>
<evidence type="ECO:0000256" key="3">
    <source>
        <dbReference type="ARBA" id="ARBA00022729"/>
    </source>
</evidence>
<keyword evidence="7" id="KW-1185">Reference proteome</keyword>
<evidence type="ECO:0000256" key="2">
    <source>
        <dbReference type="ARBA" id="ARBA00022448"/>
    </source>
</evidence>
<evidence type="ECO:0000256" key="5">
    <source>
        <dbReference type="SAM" id="SignalP"/>
    </source>
</evidence>
<feature type="chain" id="PRO_5038424429" evidence="5">
    <location>
        <begin position="23"/>
        <end position="438"/>
    </location>
</feature>
<evidence type="ECO:0000313" key="6">
    <source>
        <dbReference type="EMBL" id="BCN32946.1"/>
    </source>
</evidence>
<evidence type="ECO:0000313" key="7">
    <source>
        <dbReference type="Proteomes" id="UP000595897"/>
    </source>
</evidence>
<dbReference type="SUPFAM" id="SSF53850">
    <property type="entry name" value="Periplasmic binding protein-like II"/>
    <property type="match status" value="1"/>
</dbReference>
<proteinExistence type="inferred from homology"/>
<keyword evidence="2" id="KW-0813">Transport</keyword>
<dbReference type="EMBL" id="AP024169">
    <property type="protein sequence ID" value="BCN32946.1"/>
    <property type="molecule type" value="Genomic_DNA"/>
</dbReference>
<evidence type="ECO:0000256" key="4">
    <source>
        <dbReference type="SAM" id="MobiDB-lite"/>
    </source>
</evidence>
<feature type="signal peptide" evidence="5">
    <location>
        <begin position="1"/>
        <end position="22"/>
    </location>
</feature>